<organism evidence="10 11">
    <name type="scientific">Pseudooceanicola nanhaiensis</name>
    <dbReference type="NCBI Taxonomy" id="375761"/>
    <lineage>
        <taxon>Bacteria</taxon>
        <taxon>Pseudomonadati</taxon>
        <taxon>Pseudomonadota</taxon>
        <taxon>Alphaproteobacteria</taxon>
        <taxon>Rhodobacterales</taxon>
        <taxon>Paracoccaceae</taxon>
        <taxon>Pseudooceanicola</taxon>
    </lineage>
</organism>
<sequence>MRKRLFESLGTRVVAMLSIALLPVGLISLYQTSHVIDQADELSRSALIGLTLSTVESQSDLIHEGFAAARVLGGALVPIRNDPEACSELMRGFVRSHPSYSLATFVDSEGQTNCNSESRFADLSGSKTFEQMREEPRRLFTYVDRGAITGGPVILIAQPVYDNMDLIGHITLSLPRENVQLDPNYVEGRTPINVITLNADGEVIMAPGDIDTARSQLPAFRDLTSFLYRRATTFVADDRTGAERIYSVVPIIPGVAIAFAVWEPTDPSANGPLMARAALAFPLLMWAISLIVAYIAVHRLVIRHIRALRRKMREFSTNGVQFVPAGAITRDSAPSELKQMEESFDNMAERITRDTAELENNLHEKNVLLKEVHHRVKNNLQLIASIMNMEIRKARESETRSTLKRVQDRVLGLATVHSNLYHTSRLASLRADSLLHDILGQTLKSALPGEDSVRVEIETDEIVLYPDQAVPLSLLATEAATNAVKYLGRPVDGSLPWVKVTMKELDGGRFRFTMTNSRGTPMHLQGDVPDGTGLGNQLIDAFAMQLGSRTEVTETDESYSLSVVVKISGFTGSKET</sequence>
<dbReference type="EC" id="2.7.13.3" evidence="2"/>
<keyword evidence="5" id="KW-0547">Nucleotide-binding</keyword>
<comment type="caution">
    <text evidence="10">The sequence shown here is derived from an EMBL/GenBank/DDBJ whole genome shotgun (WGS) entry which is preliminary data.</text>
</comment>
<evidence type="ECO:0000313" key="11">
    <source>
        <dbReference type="Proteomes" id="UP000649829"/>
    </source>
</evidence>
<evidence type="ECO:0000256" key="5">
    <source>
        <dbReference type="ARBA" id="ARBA00022741"/>
    </source>
</evidence>
<keyword evidence="8" id="KW-0812">Transmembrane</keyword>
<dbReference type="PANTHER" id="PTHR41523:SF8">
    <property type="entry name" value="ETHYLENE RESPONSE SENSOR PROTEIN"/>
    <property type="match status" value="1"/>
</dbReference>
<evidence type="ECO:0000256" key="6">
    <source>
        <dbReference type="ARBA" id="ARBA00022777"/>
    </source>
</evidence>
<dbReference type="RefSeq" id="WP_051630835.1">
    <property type="nucleotide sequence ID" value="NZ_BMLF01000001.1"/>
</dbReference>
<dbReference type="Pfam" id="PF07568">
    <property type="entry name" value="HisKA_2"/>
    <property type="match status" value="1"/>
</dbReference>
<dbReference type="Gene3D" id="3.30.565.10">
    <property type="entry name" value="Histidine kinase-like ATPase, C-terminal domain"/>
    <property type="match status" value="1"/>
</dbReference>
<keyword evidence="3" id="KW-0597">Phosphoprotein</keyword>
<dbReference type="SMART" id="SM00911">
    <property type="entry name" value="HWE_HK"/>
    <property type="match status" value="1"/>
</dbReference>
<keyword evidence="11" id="KW-1185">Reference proteome</keyword>
<evidence type="ECO:0000256" key="3">
    <source>
        <dbReference type="ARBA" id="ARBA00022553"/>
    </source>
</evidence>
<dbReference type="InterPro" id="IPR036890">
    <property type="entry name" value="HATPase_C_sf"/>
</dbReference>
<evidence type="ECO:0000313" key="10">
    <source>
        <dbReference type="EMBL" id="GGL97836.1"/>
    </source>
</evidence>
<dbReference type="AlphaFoldDB" id="A0A917SVB8"/>
<gene>
    <name evidence="10" type="ORF">GCM10011534_19870</name>
</gene>
<dbReference type="GO" id="GO:0004673">
    <property type="term" value="F:protein histidine kinase activity"/>
    <property type="evidence" value="ECO:0007669"/>
    <property type="project" value="UniProtKB-EC"/>
</dbReference>
<proteinExistence type="predicted"/>
<dbReference type="PANTHER" id="PTHR41523">
    <property type="entry name" value="TWO-COMPONENT SYSTEM SENSOR PROTEIN"/>
    <property type="match status" value="1"/>
</dbReference>
<evidence type="ECO:0000256" key="7">
    <source>
        <dbReference type="ARBA" id="ARBA00022840"/>
    </source>
</evidence>
<evidence type="ECO:0000256" key="8">
    <source>
        <dbReference type="SAM" id="Phobius"/>
    </source>
</evidence>
<keyword evidence="8" id="KW-0472">Membrane</keyword>
<feature type="domain" description="Signal transduction histidine kinase HWE region" evidence="9">
    <location>
        <begin position="371"/>
        <end position="461"/>
    </location>
</feature>
<dbReference type="Gene3D" id="3.30.450.20">
    <property type="entry name" value="PAS domain"/>
    <property type="match status" value="2"/>
</dbReference>
<dbReference type="EMBL" id="BMLF01000001">
    <property type="protein sequence ID" value="GGL97836.1"/>
    <property type="molecule type" value="Genomic_DNA"/>
</dbReference>
<keyword evidence="4" id="KW-0808">Transferase</keyword>
<protein>
    <recommendedName>
        <fullName evidence="2">histidine kinase</fullName>
        <ecNumber evidence="2">2.7.13.3</ecNumber>
    </recommendedName>
</protein>
<dbReference type="InterPro" id="IPR011102">
    <property type="entry name" value="Sig_transdc_His_kinase_HWE"/>
</dbReference>
<evidence type="ECO:0000256" key="2">
    <source>
        <dbReference type="ARBA" id="ARBA00012438"/>
    </source>
</evidence>
<keyword evidence="6 10" id="KW-0418">Kinase</keyword>
<reference evidence="10" key="2">
    <citation type="submission" date="2020-09" db="EMBL/GenBank/DDBJ databases">
        <authorList>
            <person name="Sun Q."/>
            <person name="Zhou Y."/>
        </authorList>
    </citation>
    <scope>NUCLEOTIDE SEQUENCE</scope>
    <source>
        <strain evidence="10">CGMCC 1.6293</strain>
    </source>
</reference>
<name>A0A917SVB8_9RHOB</name>
<feature type="transmembrane region" description="Helical" evidence="8">
    <location>
        <begin position="274"/>
        <end position="302"/>
    </location>
</feature>
<evidence type="ECO:0000259" key="9">
    <source>
        <dbReference type="SMART" id="SM00911"/>
    </source>
</evidence>
<keyword evidence="8" id="KW-1133">Transmembrane helix</keyword>
<dbReference type="InterPro" id="IPR011495">
    <property type="entry name" value="Sig_transdc_His_kin_sub2_dim/P"/>
</dbReference>
<evidence type="ECO:0000256" key="4">
    <source>
        <dbReference type="ARBA" id="ARBA00022679"/>
    </source>
</evidence>
<reference evidence="10" key="1">
    <citation type="journal article" date="2014" name="Int. J. Syst. Evol. Microbiol.">
        <title>Complete genome sequence of Corynebacterium casei LMG S-19264T (=DSM 44701T), isolated from a smear-ripened cheese.</title>
        <authorList>
            <consortium name="US DOE Joint Genome Institute (JGI-PGF)"/>
            <person name="Walter F."/>
            <person name="Albersmeier A."/>
            <person name="Kalinowski J."/>
            <person name="Ruckert C."/>
        </authorList>
    </citation>
    <scope>NUCLEOTIDE SEQUENCE</scope>
    <source>
        <strain evidence="10">CGMCC 1.6293</strain>
    </source>
</reference>
<feature type="transmembrane region" description="Helical" evidence="8">
    <location>
        <begin position="12"/>
        <end position="30"/>
    </location>
</feature>
<keyword evidence="7" id="KW-0067">ATP-binding</keyword>
<accession>A0A917SVB8</accession>
<evidence type="ECO:0000256" key="1">
    <source>
        <dbReference type="ARBA" id="ARBA00000085"/>
    </source>
</evidence>
<dbReference type="GO" id="GO:0005524">
    <property type="term" value="F:ATP binding"/>
    <property type="evidence" value="ECO:0007669"/>
    <property type="project" value="UniProtKB-KW"/>
</dbReference>
<comment type="catalytic activity">
    <reaction evidence="1">
        <text>ATP + protein L-histidine = ADP + protein N-phospho-L-histidine.</text>
        <dbReference type="EC" id="2.7.13.3"/>
    </reaction>
</comment>
<dbReference type="Proteomes" id="UP000649829">
    <property type="component" value="Unassembled WGS sequence"/>
</dbReference>